<name>A0A0E9PJU7_ANGAN</name>
<dbReference type="AlphaFoldDB" id="A0A0E9PJU7"/>
<protein>
    <submittedName>
        <fullName evidence="2">Uncharacterized protein</fullName>
    </submittedName>
</protein>
<evidence type="ECO:0000313" key="2">
    <source>
        <dbReference type="EMBL" id="JAH04901.1"/>
    </source>
</evidence>
<reference evidence="2" key="1">
    <citation type="submission" date="2014-11" db="EMBL/GenBank/DDBJ databases">
        <authorList>
            <person name="Amaro Gonzalez C."/>
        </authorList>
    </citation>
    <scope>NUCLEOTIDE SEQUENCE</scope>
</reference>
<dbReference type="EMBL" id="GBXM01103676">
    <property type="protein sequence ID" value="JAH04901.1"/>
    <property type="molecule type" value="Transcribed_RNA"/>
</dbReference>
<organism evidence="2">
    <name type="scientific">Anguilla anguilla</name>
    <name type="common">European freshwater eel</name>
    <name type="synonym">Muraena anguilla</name>
    <dbReference type="NCBI Taxonomy" id="7936"/>
    <lineage>
        <taxon>Eukaryota</taxon>
        <taxon>Metazoa</taxon>
        <taxon>Chordata</taxon>
        <taxon>Craniata</taxon>
        <taxon>Vertebrata</taxon>
        <taxon>Euteleostomi</taxon>
        <taxon>Actinopterygii</taxon>
        <taxon>Neopterygii</taxon>
        <taxon>Teleostei</taxon>
        <taxon>Anguilliformes</taxon>
        <taxon>Anguillidae</taxon>
        <taxon>Anguilla</taxon>
    </lineage>
</organism>
<sequence>MLKDKTALKGSSQTHLKTSRLQQTQQL</sequence>
<reference evidence="2" key="2">
    <citation type="journal article" date="2015" name="Fish Shellfish Immunol.">
        <title>Early steps in the European eel (Anguilla anguilla)-Vibrio vulnificus interaction in the gills: Role of the RtxA13 toxin.</title>
        <authorList>
            <person name="Callol A."/>
            <person name="Pajuelo D."/>
            <person name="Ebbesson L."/>
            <person name="Teles M."/>
            <person name="MacKenzie S."/>
            <person name="Amaro C."/>
        </authorList>
    </citation>
    <scope>NUCLEOTIDE SEQUENCE</scope>
</reference>
<feature type="region of interest" description="Disordered" evidence="1">
    <location>
        <begin position="1"/>
        <end position="27"/>
    </location>
</feature>
<feature type="compositionally biased region" description="Polar residues" evidence="1">
    <location>
        <begin position="9"/>
        <end position="27"/>
    </location>
</feature>
<accession>A0A0E9PJU7</accession>
<evidence type="ECO:0000256" key="1">
    <source>
        <dbReference type="SAM" id="MobiDB-lite"/>
    </source>
</evidence>
<proteinExistence type="predicted"/>